<dbReference type="RefSeq" id="WP_163766972.1">
    <property type="nucleotide sequence ID" value="NZ_AP022598.1"/>
</dbReference>
<accession>A0A7I7U698</accession>
<dbReference type="EMBL" id="AP022598">
    <property type="protein sequence ID" value="BBY76585.1"/>
    <property type="molecule type" value="Genomic_DNA"/>
</dbReference>
<organism evidence="1 2">
    <name type="scientific">Mycolicibacterium parafortuitum</name>
    <name type="common">Mycobacterium parafortuitum</name>
    <dbReference type="NCBI Taxonomy" id="39692"/>
    <lineage>
        <taxon>Bacteria</taxon>
        <taxon>Bacillati</taxon>
        <taxon>Actinomycetota</taxon>
        <taxon>Actinomycetes</taxon>
        <taxon>Mycobacteriales</taxon>
        <taxon>Mycobacteriaceae</taxon>
        <taxon>Mycolicibacterium</taxon>
    </lineage>
</organism>
<sequence length="86" mass="9596">MSATLKHFLLVFDHDRAELKDMREFGTDTKAAMAEYARLEREHLSEKGADSIEIVLIGSDSLDTVKVTHANYFDGTVAVSKYFAGI</sequence>
<dbReference type="AlphaFoldDB" id="A0A7I7U698"/>
<evidence type="ECO:0000313" key="1">
    <source>
        <dbReference type="EMBL" id="BBY76585.1"/>
    </source>
</evidence>
<reference evidence="1 2" key="1">
    <citation type="journal article" date="2019" name="Emerg. Microbes Infect.">
        <title>Comprehensive subspecies identification of 175 nontuberculous mycobacteria species based on 7547 genomic profiles.</title>
        <authorList>
            <person name="Matsumoto Y."/>
            <person name="Kinjo T."/>
            <person name="Motooka D."/>
            <person name="Nabeya D."/>
            <person name="Jung N."/>
            <person name="Uechi K."/>
            <person name="Horii T."/>
            <person name="Iida T."/>
            <person name="Fujita J."/>
            <person name="Nakamura S."/>
        </authorList>
    </citation>
    <scope>NUCLEOTIDE SEQUENCE [LARGE SCALE GENOMIC DNA]</scope>
    <source>
        <strain evidence="1 2">JCM 6367</strain>
    </source>
</reference>
<proteinExistence type="predicted"/>
<name>A0A7I7U698_MYCPF</name>
<protein>
    <submittedName>
        <fullName evidence="1">Uncharacterized protein</fullName>
    </submittedName>
</protein>
<dbReference type="Proteomes" id="UP000466554">
    <property type="component" value="Chromosome"/>
</dbReference>
<evidence type="ECO:0000313" key="2">
    <source>
        <dbReference type="Proteomes" id="UP000466554"/>
    </source>
</evidence>
<gene>
    <name evidence="1" type="ORF">MPRF_34840</name>
</gene>